<dbReference type="EMBL" id="BNAB01000014">
    <property type="protein sequence ID" value="GHE03831.1"/>
    <property type="molecule type" value="Genomic_DNA"/>
</dbReference>
<dbReference type="AlphaFoldDB" id="A0AAN4UT37"/>
<reference evidence="1" key="2">
    <citation type="submission" date="2023-06" db="EMBL/GenBank/DDBJ databases">
        <authorList>
            <person name="Sun Q."/>
            <person name="Zhou Y."/>
        </authorList>
    </citation>
    <scope>NUCLEOTIDE SEQUENCE</scope>
    <source>
        <strain evidence="1">CGMCC 1.10859</strain>
    </source>
</reference>
<dbReference type="Proteomes" id="UP000634647">
    <property type="component" value="Unassembled WGS sequence"/>
</dbReference>
<reference evidence="1" key="1">
    <citation type="journal article" date="2014" name="Int. J. Syst. Evol. Microbiol.">
        <title>Complete genome sequence of Corynebacterium casei LMG S-19264T (=DSM 44701T), isolated from a smear-ripened cheese.</title>
        <authorList>
            <consortium name="US DOE Joint Genome Institute (JGI-PGF)"/>
            <person name="Walter F."/>
            <person name="Albersmeier A."/>
            <person name="Kalinowski J."/>
            <person name="Ruckert C."/>
        </authorList>
    </citation>
    <scope>NUCLEOTIDE SEQUENCE</scope>
    <source>
        <strain evidence="1">CGMCC 1.10859</strain>
    </source>
</reference>
<comment type="caution">
    <text evidence="1">The sequence shown here is derived from an EMBL/GenBank/DDBJ whole genome shotgun (WGS) entry which is preliminary data.</text>
</comment>
<sequence length="119" mass="13044">MLDGMALGLLVSRAAAGDVAADDVEAFLDHQFLVLKERSREHPVPVDARLAKAVAKDVFFLPVWRKASARSHLRLGFTLAHASRSCKKAPMVRALPEHFRSSQIDHCGHICDPARPPLG</sequence>
<proteinExistence type="predicted"/>
<accession>A0AAN4UT37</accession>
<evidence type="ECO:0000313" key="1">
    <source>
        <dbReference type="EMBL" id="GHE03831.1"/>
    </source>
</evidence>
<gene>
    <name evidence="1" type="ORF">GCM10008024_28600</name>
</gene>
<name>A0AAN4UT37_9RHOB</name>
<organism evidence="1 2">
    <name type="scientific">Allgaiera indica</name>
    <dbReference type="NCBI Taxonomy" id="765699"/>
    <lineage>
        <taxon>Bacteria</taxon>
        <taxon>Pseudomonadati</taxon>
        <taxon>Pseudomonadota</taxon>
        <taxon>Alphaproteobacteria</taxon>
        <taxon>Rhodobacterales</taxon>
        <taxon>Paracoccaceae</taxon>
        <taxon>Allgaiera</taxon>
    </lineage>
</organism>
<protein>
    <submittedName>
        <fullName evidence="1">Uncharacterized protein</fullName>
    </submittedName>
</protein>
<evidence type="ECO:0000313" key="2">
    <source>
        <dbReference type="Proteomes" id="UP000634647"/>
    </source>
</evidence>